<dbReference type="EMBL" id="KZ819322">
    <property type="protein sequence ID" value="PWN23142.1"/>
    <property type="molecule type" value="Genomic_DNA"/>
</dbReference>
<feature type="transmembrane region" description="Helical" evidence="2">
    <location>
        <begin position="51"/>
        <end position="71"/>
    </location>
</feature>
<name>A0A316UDA5_9BASI</name>
<keyword evidence="4" id="KW-1185">Reference proteome</keyword>
<feature type="compositionally biased region" description="Low complexity" evidence="1">
    <location>
        <begin position="86"/>
        <end position="100"/>
    </location>
</feature>
<dbReference type="RefSeq" id="XP_025350302.1">
    <property type="nucleotide sequence ID" value="XM_025494079.1"/>
</dbReference>
<keyword evidence="2" id="KW-1133">Transmembrane helix</keyword>
<evidence type="ECO:0000256" key="1">
    <source>
        <dbReference type="SAM" id="MobiDB-lite"/>
    </source>
</evidence>
<dbReference type="GeneID" id="37015813"/>
<feature type="region of interest" description="Disordered" evidence="1">
    <location>
        <begin position="15"/>
        <end position="41"/>
    </location>
</feature>
<evidence type="ECO:0000256" key="2">
    <source>
        <dbReference type="SAM" id="Phobius"/>
    </source>
</evidence>
<feature type="compositionally biased region" description="Low complexity" evidence="1">
    <location>
        <begin position="132"/>
        <end position="158"/>
    </location>
</feature>
<sequence length="355" mass="37848">MALGDTLPWTRTKQVIQSASSPPREDASATSDTTERRDPITPTLFRSRIPIVPVAATIFLIGFTGAALYGVRAGRKAELKEAAEMAAKNHAATRHAATNTPSALSRAQPALNSSSTSSSRGTASGFDWGATGSSAPSALSRRGAGAASSPRGGFSASPAGVAGGQRGYTFEEPPAVTAIKAFTIATALVGVTSVAVVEVARRVWKVEDMYDLTDRLHDMAPKSFALFESVGNFMRARLGGIFPEPADKEDPFAAPVGDQSFLESPEGASHSSNWPHILRPATHVPIDVTSATAKNAVKPVEDLFEEIEQAPTMRAKLELVELQLRGEKAFEDQHREELRRQRELRGTASSRDKSP</sequence>
<feature type="compositionally biased region" description="Basic and acidic residues" evidence="1">
    <location>
        <begin position="23"/>
        <end position="39"/>
    </location>
</feature>
<protein>
    <recommendedName>
        <fullName evidence="5">Transmembrane protein</fullName>
    </recommendedName>
</protein>
<dbReference type="OrthoDB" id="10652313at2759"/>
<accession>A0A316UDA5</accession>
<dbReference type="AlphaFoldDB" id="A0A316UDA5"/>
<keyword evidence="2" id="KW-0472">Membrane</keyword>
<feature type="region of interest" description="Disordered" evidence="1">
    <location>
        <begin position="86"/>
        <end position="158"/>
    </location>
</feature>
<organism evidence="3 4">
    <name type="scientific">Pseudomicrostroma glucosiphilum</name>
    <dbReference type="NCBI Taxonomy" id="1684307"/>
    <lineage>
        <taxon>Eukaryota</taxon>
        <taxon>Fungi</taxon>
        <taxon>Dikarya</taxon>
        <taxon>Basidiomycota</taxon>
        <taxon>Ustilaginomycotina</taxon>
        <taxon>Exobasidiomycetes</taxon>
        <taxon>Microstromatales</taxon>
        <taxon>Microstromatales incertae sedis</taxon>
        <taxon>Pseudomicrostroma</taxon>
    </lineage>
</organism>
<feature type="compositionally biased region" description="Low complexity" evidence="1">
    <location>
        <begin position="113"/>
        <end position="125"/>
    </location>
</feature>
<keyword evidence="2" id="KW-0812">Transmembrane</keyword>
<evidence type="ECO:0008006" key="5">
    <source>
        <dbReference type="Google" id="ProtNLM"/>
    </source>
</evidence>
<dbReference type="Proteomes" id="UP000245942">
    <property type="component" value="Unassembled WGS sequence"/>
</dbReference>
<proteinExistence type="predicted"/>
<reference evidence="3 4" key="1">
    <citation type="journal article" date="2018" name="Mol. Biol. Evol.">
        <title>Broad Genomic Sampling Reveals a Smut Pathogenic Ancestry of the Fungal Clade Ustilaginomycotina.</title>
        <authorList>
            <person name="Kijpornyongpan T."/>
            <person name="Mondo S.J."/>
            <person name="Barry K."/>
            <person name="Sandor L."/>
            <person name="Lee J."/>
            <person name="Lipzen A."/>
            <person name="Pangilinan J."/>
            <person name="LaButti K."/>
            <person name="Hainaut M."/>
            <person name="Henrissat B."/>
            <person name="Grigoriev I.V."/>
            <person name="Spatafora J.W."/>
            <person name="Aime M.C."/>
        </authorList>
    </citation>
    <scope>NUCLEOTIDE SEQUENCE [LARGE SCALE GENOMIC DNA]</scope>
    <source>
        <strain evidence="3 4">MCA 4718</strain>
    </source>
</reference>
<evidence type="ECO:0000313" key="4">
    <source>
        <dbReference type="Proteomes" id="UP000245942"/>
    </source>
</evidence>
<gene>
    <name evidence="3" type="ORF">BCV69DRAFT_297094</name>
</gene>
<evidence type="ECO:0000313" key="3">
    <source>
        <dbReference type="EMBL" id="PWN23142.1"/>
    </source>
</evidence>
<feature type="region of interest" description="Disordered" evidence="1">
    <location>
        <begin position="328"/>
        <end position="355"/>
    </location>
</feature>